<evidence type="ECO:0000313" key="1">
    <source>
        <dbReference type="EMBL" id="ODJ86476.1"/>
    </source>
</evidence>
<organism evidence="1 2">
    <name type="scientific">Candidatus Thiodiazotropha endolucinida</name>
    <dbReference type="NCBI Taxonomy" id="1655433"/>
    <lineage>
        <taxon>Bacteria</taxon>
        <taxon>Pseudomonadati</taxon>
        <taxon>Pseudomonadota</taxon>
        <taxon>Gammaproteobacteria</taxon>
        <taxon>Chromatiales</taxon>
        <taxon>Sedimenticolaceae</taxon>
        <taxon>Candidatus Thiodiazotropha</taxon>
    </lineage>
</organism>
<comment type="caution">
    <text evidence="1">The sequence shown here is derived from an EMBL/GenBank/DDBJ whole genome shotgun (WGS) entry which is preliminary data.</text>
</comment>
<accession>A0A7Z0VJQ3</accession>
<sequence>MPEEAIELLVLGNTTPEVEAYLDALRNNGNPAHATRHTHRA</sequence>
<protein>
    <submittedName>
        <fullName evidence="1">Uncharacterized protein</fullName>
    </submittedName>
</protein>
<gene>
    <name evidence="1" type="ORF">CODIS_32600</name>
</gene>
<dbReference type="EMBL" id="MARB01000021">
    <property type="protein sequence ID" value="ODJ86476.1"/>
    <property type="molecule type" value="Genomic_DNA"/>
</dbReference>
<dbReference type="Proteomes" id="UP000094769">
    <property type="component" value="Unassembled WGS sequence"/>
</dbReference>
<reference evidence="1 2" key="1">
    <citation type="submission" date="2016-06" db="EMBL/GenBank/DDBJ databases">
        <title>Genome sequence of endosymbiont of Candidatus Endolucinida thiodiazotropha.</title>
        <authorList>
            <person name="Poehlein A."/>
            <person name="Koenig S."/>
            <person name="Heiden S.E."/>
            <person name="Thuermer A."/>
            <person name="Voget S."/>
            <person name="Daniel R."/>
            <person name="Markert S."/>
            <person name="Gros O."/>
            <person name="Schweder T."/>
        </authorList>
    </citation>
    <scope>NUCLEOTIDE SEQUENCE [LARGE SCALE GENOMIC DNA]</scope>
    <source>
        <strain evidence="1 2">COS</strain>
    </source>
</reference>
<proteinExistence type="predicted"/>
<evidence type="ECO:0000313" key="2">
    <source>
        <dbReference type="Proteomes" id="UP000094769"/>
    </source>
</evidence>
<keyword evidence="2" id="KW-1185">Reference proteome</keyword>
<name>A0A7Z0VJQ3_9GAMM</name>
<dbReference type="AlphaFoldDB" id="A0A7Z0VJQ3"/>